<evidence type="ECO:0000313" key="3">
    <source>
        <dbReference type="Proteomes" id="UP000682802"/>
    </source>
</evidence>
<feature type="transmembrane region" description="Helical" evidence="1">
    <location>
        <begin position="168"/>
        <end position="190"/>
    </location>
</feature>
<protein>
    <submittedName>
        <fullName evidence="2">Uncharacterized protein</fullName>
    </submittedName>
</protein>
<dbReference type="Proteomes" id="UP000682802">
    <property type="component" value="Chromosome 1"/>
</dbReference>
<gene>
    <name evidence="2" type="ORF">KM029_15500</name>
</gene>
<dbReference type="RefSeq" id="WP_144074106.1">
    <property type="nucleotide sequence ID" value="NZ_CP076128.1"/>
</dbReference>
<name>A0ABX8GT59_9BACT</name>
<accession>A0ABX8GT59</accession>
<keyword evidence="1" id="KW-0812">Transmembrane</keyword>
<organism evidence="2 3">
    <name type="scientific">Flammeovirga kamogawensis</name>
    <dbReference type="NCBI Taxonomy" id="373891"/>
    <lineage>
        <taxon>Bacteria</taxon>
        <taxon>Pseudomonadati</taxon>
        <taxon>Bacteroidota</taxon>
        <taxon>Cytophagia</taxon>
        <taxon>Cytophagales</taxon>
        <taxon>Flammeovirgaceae</taxon>
        <taxon>Flammeovirga</taxon>
    </lineage>
</organism>
<feature type="transmembrane region" description="Helical" evidence="1">
    <location>
        <begin position="20"/>
        <end position="41"/>
    </location>
</feature>
<sequence length="261" mass="30674">MSRIVPFDISYKRIDFIDLLSFIFLLISASSIIVKWTYIIFFEKQHPIIKDDLLNVTLNVSNSFMLFYLVLNLFIKIRFHLLENNRRVDLFDNSFGSTLSDDNTVGYFNNEEMSLGMKKLALNTYESSYHTEGTLSKMLERKLYLYIPLLMIFIISIISNGGKGLIRFAIEISVPIIILSQYVILIFYYLGVKKVNNLFRTVLDNIGHKNLRKDDVPKLLRLIMEYNTTQAWANTHLNSSIFHKNNERVSNKWNEIKERYI</sequence>
<keyword evidence="1" id="KW-1133">Transmembrane helix</keyword>
<keyword evidence="1" id="KW-0472">Membrane</keyword>
<feature type="transmembrane region" description="Helical" evidence="1">
    <location>
        <begin position="53"/>
        <end position="75"/>
    </location>
</feature>
<proteinExistence type="predicted"/>
<evidence type="ECO:0000256" key="1">
    <source>
        <dbReference type="SAM" id="Phobius"/>
    </source>
</evidence>
<evidence type="ECO:0000313" key="2">
    <source>
        <dbReference type="EMBL" id="QWG06701.1"/>
    </source>
</evidence>
<feature type="transmembrane region" description="Helical" evidence="1">
    <location>
        <begin position="143"/>
        <end position="162"/>
    </location>
</feature>
<reference evidence="2 3" key="1">
    <citation type="submission" date="2021-05" db="EMBL/GenBank/DDBJ databases">
        <title>Comparative genomic studies on the polysaccharide-degrading batcterial strains of the Flammeovirga genus.</title>
        <authorList>
            <person name="Zewei F."/>
            <person name="Zheng Z."/>
            <person name="Yu L."/>
            <person name="Ruyue G."/>
            <person name="Yanhong M."/>
            <person name="Yuanyuan C."/>
            <person name="Jingyan G."/>
            <person name="Wenjun H."/>
        </authorList>
    </citation>
    <scope>NUCLEOTIDE SEQUENCE [LARGE SCALE GENOMIC DNA]</scope>
    <source>
        <strain evidence="2 3">YS10</strain>
    </source>
</reference>
<keyword evidence="3" id="KW-1185">Reference proteome</keyword>
<dbReference type="EMBL" id="CP076128">
    <property type="protein sequence ID" value="QWG06701.1"/>
    <property type="molecule type" value="Genomic_DNA"/>
</dbReference>